<dbReference type="InterPro" id="IPR050090">
    <property type="entry name" value="Tyrosine_recombinase_XerCD"/>
</dbReference>
<dbReference type="PROSITE" id="PS51900">
    <property type="entry name" value="CB"/>
    <property type="match status" value="1"/>
</dbReference>
<evidence type="ECO:0000256" key="5">
    <source>
        <dbReference type="PROSITE-ProRule" id="PRU01248"/>
    </source>
</evidence>
<dbReference type="GO" id="GO:0006310">
    <property type="term" value="P:DNA recombination"/>
    <property type="evidence" value="ECO:0007669"/>
    <property type="project" value="UniProtKB-KW"/>
</dbReference>
<gene>
    <name evidence="9" type="primary">sle_30060</name>
</gene>
<accession>A0A0F7VY88</accession>
<reference evidence="9 10" key="1">
    <citation type="submission" date="2015-02" db="EMBL/GenBank/DDBJ databases">
        <authorList>
            <person name="Gomez-Escribano P.J."/>
        </authorList>
    </citation>
    <scope>NUCLEOTIDE SEQUENCE [LARGE SCALE GENOMIC DNA]</scope>
    <source>
        <strain evidence="10">C34 (DSM 42122 / NRRL B-24963)</strain>
    </source>
</reference>
<name>A0A0F7VY88_STRLW</name>
<dbReference type="SUPFAM" id="SSF56349">
    <property type="entry name" value="DNA breaking-rejoining enzymes"/>
    <property type="match status" value="1"/>
</dbReference>
<evidence type="ECO:0000259" key="8">
    <source>
        <dbReference type="PROSITE" id="PS51900"/>
    </source>
</evidence>
<dbReference type="Pfam" id="PF00589">
    <property type="entry name" value="Phage_integrase"/>
    <property type="match status" value="1"/>
</dbReference>
<dbReference type="CDD" id="cd01189">
    <property type="entry name" value="INT_ICEBs1_C_like"/>
    <property type="match status" value="1"/>
</dbReference>
<evidence type="ECO:0000313" key="10">
    <source>
        <dbReference type="Proteomes" id="UP000035016"/>
    </source>
</evidence>
<dbReference type="InterPro" id="IPR013762">
    <property type="entry name" value="Integrase-like_cat_sf"/>
</dbReference>
<dbReference type="InterPro" id="IPR002104">
    <property type="entry name" value="Integrase_catalytic"/>
</dbReference>
<dbReference type="AlphaFoldDB" id="A0A0F7VY88"/>
<organism evidence="9 10">
    <name type="scientific">Streptomyces leeuwenhoekii</name>
    <dbReference type="NCBI Taxonomy" id="1437453"/>
    <lineage>
        <taxon>Bacteria</taxon>
        <taxon>Bacillati</taxon>
        <taxon>Actinomycetota</taxon>
        <taxon>Actinomycetes</taxon>
        <taxon>Kitasatosporales</taxon>
        <taxon>Streptomycetaceae</taxon>
        <taxon>Streptomyces</taxon>
    </lineage>
</organism>
<proteinExistence type="inferred from homology"/>
<dbReference type="RefSeq" id="WP_063833325.1">
    <property type="nucleotide sequence ID" value="NZ_AZSD01000170.1"/>
</dbReference>
<dbReference type="GO" id="GO:0003677">
    <property type="term" value="F:DNA binding"/>
    <property type="evidence" value="ECO:0007669"/>
    <property type="project" value="UniProtKB-UniRule"/>
</dbReference>
<dbReference type="GO" id="GO:0015074">
    <property type="term" value="P:DNA integration"/>
    <property type="evidence" value="ECO:0007669"/>
    <property type="project" value="UniProtKB-KW"/>
</dbReference>
<keyword evidence="4" id="KW-0233">DNA recombination</keyword>
<keyword evidence="3 5" id="KW-0238">DNA-binding</keyword>
<keyword evidence="2" id="KW-0229">DNA integration</keyword>
<feature type="compositionally biased region" description="Basic and acidic residues" evidence="6">
    <location>
        <begin position="381"/>
        <end position="395"/>
    </location>
</feature>
<dbReference type="PANTHER" id="PTHR30349:SF64">
    <property type="entry name" value="PROPHAGE INTEGRASE INTD-RELATED"/>
    <property type="match status" value="1"/>
</dbReference>
<evidence type="ECO:0000256" key="2">
    <source>
        <dbReference type="ARBA" id="ARBA00022908"/>
    </source>
</evidence>
<sequence>MPNSRGRRRRFGAVRQLGSGRWQARYRDPATGLLRSAPHTFETKTDADLWLTTTEAEIIKGTFRDPSAGKITVAEWGKRWFDSASPHLKRRTVTLYAGLIRLWINPRVGGYELSAVRPIHIKEWLAGLQKAGLSASRTRTAYRVLSQIFASAVDNDLIAVTPCRGIKLPRLPETEPHILSTREVERLISNLNRPHDLLVKLLAYAGLRIGEGFALRRKDVDLVNGLIWVDEALAEDAGQLFFDTPKSHQKRPLALPAYLVRELQEHLAARVADDPEALLFLGRTGRPLRYNSWRRTHFDKAVERAGLKDVTPQDLRATHASQVADRHGVMAAAKRLGHANASVTTRHYARSRDGQDAEIAKELNADHERAKRARARKAKRIKGDVARTLHEEKGAAPEAEDQGG</sequence>
<evidence type="ECO:0000313" key="9">
    <source>
        <dbReference type="EMBL" id="CQR62467.1"/>
    </source>
</evidence>
<dbReference type="PANTHER" id="PTHR30349">
    <property type="entry name" value="PHAGE INTEGRASE-RELATED"/>
    <property type="match status" value="1"/>
</dbReference>
<dbReference type="InterPro" id="IPR058717">
    <property type="entry name" value="Phage_L5_Integrase_N"/>
</dbReference>
<dbReference type="Gene3D" id="1.10.150.130">
    <property type="match status" value="1"/>
</dbReference>
<dbReference type="Proteomes" id="UP000035016">
    <property type="component" value="Chromosome Chromosome"/>
</dbReference>
<dbReference type="InterPro" id="IPR011010">
    <property type="entry name" value="DNA_brk_join_enz"/>
</dbReference>
<feature type="region of interest" description="Disordered" evidence="6">
    <location>
        <begin position="362"/>
        <end position="404"/>
    </location>
</feature>
<dbReference type="Gene3D" id="1.10.443.10">
    <property type="entry name" value="Intergrase catalytic core"/>
    <property type="match status" value="1"/>
</dbReference>
<dbReference type="Pfam" id="PF26003">
    <property type="entry name" value="Integrase_N_phage"/>
    <property type="match status" value="1"/>
</dbReference>
<feature type="domain" description="Tyr recombinase" evidence="7">
    <location>
        <begin position="174"/>
        <end position="361"/>
    </location>
</feature>
<feature type="compositionally biased region" description="Basic residues" evidence="6">
    <location>
        <begin position="370"/>
        <end position="380"/>
    </location>
</feature>
<dbReference type="InterPro" id="IPR010998">
    <property type="entry name" value="Integrase_recombinase_N"/>
</dbReference>
<evidence type="ECO:0000256" key="1">
    <source>
        <dbReference type="ARBA" id="ARBA00008857"/>
    </source>
</evidence>
<comment type="similarity">
    <text evidence="1">Belongs to the 'phage' integrase family.</text>
</comment>
<evidence type="ECO:0000256" key="4">
    <source>
        <dbReference type="ARBA" id="ARBA00023172"/>
    </source>
</evidence>
<dbReference type="PROSITE" id="PS51898">
    <property type="entry name" value="TYR_RECOMBINASE"/>
    <property type="match status" value="1"/>
</dbReference>
<dbReference type="InterPro" id="IPR004107">
    <property type="entry name" value="Integrase_SAM-like_N"/>
</dbReference>
<evidence type="ECO:0000259" key="7">
    <source>
        <dbReference type="PROSITE" id="PS51898"/>
    </source>
</evidence>
<evidence type="ECO:0000256" key="3">
    <source>
        <dbReference type="ARBA" id="ARBA00023125"/>
    </source>
</evidence>
<protein>
    <submittedName>
        <fullName evidence="9">Prophage phiRv2 integrase</fullName>
    </submittedName>
</protein>
<dbReference type="EMBL" id="LN831790">
    <property type="protein sequence ID" value="CQR62467.1"/>
    <property type="molecule type" value="Genomic_DNA"/>
</dbReference>
<evidence type="ECO:0000256" key="6">
    <source>
        <dbReference type="SAM" id="MobiDB-lite"/>
    </source>
</evidence>
<dbReference type="InterPro" id="IPR044068">
    <property type="entry name" value="CB"/>
</dbReference>
<feature type="domain" description="Core-binding (CB)" evidence="8">
    <location>
        <begin position="71"/>
        <end position="153"/>
    </location>
</feature>
<dbReference type="Pfam" id="PF14659">
    <property type="entry name" value="Phage_int_SAM_3"/>
    <property type="match status" value="1"/>
</dbReference>
<dbReference type="KEGG" id="sle:sle_30060"/>